<gene>
    <name evidence="1" type="ORF">FYJ26_05155</name>
</gene>
<keyword evidence="2" id="KW-1185">Reference proteome</keyword>
<evidence type="ECO:0000313" key="2">
    <source>
        <dbReference type="Proteomes" id="UP000441925"/>
    </source>
</evidence>
<organism evidence="1 2">
    <name type="scientific">Anaerococcus porci</name>
    <dbReference type="NCBI Taxonomy" id="2652269"/>
    <lineage>
        <taxon>Bacteria</taxon>
        <taxon>Bacillati</taxon>
        <taxon>Bacillota</taxon>
        <taxon>Tissierellia</taxon>
        <taxon>Tissierellales</taxon>
        <taxon>Peptoniphilaceae</taxon>
        <taxon>Anaerococcus</taxon>
    </lineage>
</organism>
<reference evidence="1 2" key="1">
    <citation type="submission" date="2019-08" db="EMBL/GenBank/DDBJ databases">
        <title>In-depth cultivation of the pig gut microbiome towards novel bacterial diversity and tailored functional studies.</title>
        <authorList>
            <person name="Wylensek D."/>
            <person name="Hitch T.C.A."/>
            <person name="Clavel T."/>
        </authorList>
    </citation>
    <scope>NUCLEOTIDE SEQUENCE [LARGE SCALE GENOMIC DNA]</scope>
    <source>
        <strain evidence="1 2">WCA-380-WT-2B</strain>
    </source>
</reference>
<protein>
    <recommendedName>
        <fullName evidence="3">Lipoprotein</fullName>
    </recommendedName>
</protein>
<dbReference type="AlphaFoldDB" id="A0A6N7VEG3"/>
<dbReference type="PROSITE" id="PS51257">
    <property type="entry name" value="PROKAR_LIPOPROTEIN"/>
    <property type="match status" value="1"/>
</dbReference>
<dbReference type="EMBL" id="VULQ01000005">
    <property type="protein sequence ID" value="MSS77805.1"/>
    <property type="molecule type" value="Genomic_DNA"/>
</dbReference>
<evidence type="ECO:0000313" key="1">
    <source>
        <dbReference type="EMBL" id="MSS77805.1"/>
    </source>
</evidence>
<dbReference type="Proteomes" id="UP000441925">
    <property type="component" value="Unassembled WGS sequence"/>
</dbReference>
<dbReference type="RefSeq" id="WP_154540317.1">
    <property type="nucleotide sequence ID" value="NZ_VULQ01000005.1"/>
</dbReference>
<proteinExistence type="predicted"/>
<evidence type="ECO:0008006" key="3">
    <source>
        <dbReference type="Google" id="ProtNLM"/>
    </source>
</evidence>
<sequence>MKKKILLLLSLFLLIGCQNNNLKKKEASNEEKSQDYKKIEIEQKFVDMPIKTGKLGEFYEISIQKAEEISKNDLSSEKILSKDKINEDKSYIILEYIINDLRPNPDYSTKSNYTENITCKSYDGEIVKKEEISSSKINPIIREIIEVESVGKKIDINFKAEKDELDMKVIL</sequence>
<accession>A0A6N7VEG3</accession>
<name>A0A6N7VEG3_9FIRM</name>
<comment type="caution">
    <text evidence="1">The sequence shown here is derived from an EMBL/GenBank/DDBJ whole genome shotgun (WGS) entry which is preliminary data.</text>
</comment>